<dbReference type="EMBL" id="JBBWWR010000004">
    <property type="protein sequence ID" value="KAK8967846.1"/>
    <property type="molecule type" value="Genomic_DNA"/>
</dbReference>
<proteinExistence type="predicted"/>
<protein>
    <submittedName>
        <fullName evidence="1">Uncharacterized protein</fullName>
    </submittedName>
</protein>
<reference evidence="1 2" key="1">
    <citation type="journal article" date="2022" name="Nat. Plants">
        <title>Genomes of leafy and leafless Platanthera orchids illuminate the evolution of mycoheterotrophy.</title>
        <authorList>
            <person name="Li M.H."/>
            <person name="Liu K.W."/>
            <person name="Li Z."/>
            <person name="Lu H.C."/>
            <person name="Ye Q.L."/>
            <person name="Zhang D."/>
            <person name="Wang J.Y."/>
            <person name="Li Y.F."/>
            <person name="Zhong Z.M."/>
            <person name="Liu X."/>
            <person name="Yu X."/>
            <person name="Liu D.K."/>
            <person name="Tu X.D."/>
            <person name="Liu B."/>
            <person name="Hao Y."/>
            <person name="Liao X.Y."/>
            <person name="Jiang Y.T."/>
            <person name="Sun W.H."/>
            <person name="Chen J."/>
            <person name="Chen Y.Q."/>
            <person name="Ai Y."/>
            <person name="Zhai J.W."/>
            <person name="Wu S.S."/>
            <person name="Zhou Z."/>
            <person name="Hsiao Y.Y."/>
            <person name="Wu W.L."/>
            <person name="Chen Y.Y."/>
            <person name="Lin Y.F."/>
            <person name="Hsu J.L."/>
            <person name="Li C.Y."/>
            <person name="Wang Z.W."/>
            <person name="Zhao X."/>
            <person name="Zhong W.Y."/>
            <person name="Ma X.K."/>
            <person name="Ma L."/>
            <person name="Huang J."/>
            <person name="Chen G.Z."/>
            <person name="Huang M.Z."/>
            <person name="Huang L."/>
            <person name="Peng D.H."/>
            <person name="Luo Y.B."/>
            <person name="Zou S.Q."/>
            <person name="Chen S.P."/>
            <person name="Lan S."/>
            <person name="Tsai W.C."/>
            <person name="Van de Peer Y."/>
            <person name="Liu Z.J."/>
        </authorList>
    </citation>
    <scope>NUCLEOTIDE SEQUENCE [LARGE SCALE GENOMIC DNA]</scope>
    <source>
        <strain evidence="1">Lor288</strain>
    </source>
</reference>
<evidence type="ECO:0000313" key="2">
    <source>
        <dbReference type="Proteomes" id="UP001412067"/>
    </source>
</evidence>
<accession>A0ABR2MUS2</accession>
<comment type="caution">
    <text evidence="1">The sequence shown here is derived from an EMBL/GenBank/DDBJ whole genome shotgun (WGS) entry which is preliminary data.</text>
</comment>
<keyword evidence="2" id="KW-1185">Reference proteome</keyword>
<sequence length="133" mass="15191">MRIVLRWVTSWEVPVGALNWITPRQIEGCCLQQPSCGLERGCGTWSADLLRLNTFELVAVGLDGHPFELRVVEAVTKRAKISVPEPSFDMSIQFNRHSFLMTVDRNRLDPTVKVKIDKEDEDEDEDEMEDGDD</sequence>
<gene>
    <name evidence="1" type="ORF">KSP40_PGU012498</name>
</gene>
<dbReference type="Proteomes" id="UP001412067">
    <property type="component" value="Unassembled WGS sequence"/>
</dbReference>
<name>A0ABR2MUS2_9ASPA</name>
<evidence type="ECO:0000313" key="1">
    <source>
        <dbReference type="EMBL" id="KAK8967846.1"/>
    </source>
</evidence>
<organism evidence="1 2">
    <name type="scientific">Platanthera guangdongensis</name>
    <dbReference type="NCBI Taxonomy" id="2320717"/>
    <lineage>
        <taxon>Eukaryota</taxon>
        <taxon>Viridiplantae</taxon>
        <taxon>Streptophyta</taxon>
        <taxon>Embryophyta</taxon>
        <taxon>Tracheophyta</taxon>
        <taxon>Spermatophyta</taxon>
        <taxon>Magnoliopsida</taxon>
        <taxon>Liliopsida</taxon>
        <taxon>Asparagales</taxon>
        <taxon>Orchidaceae</taxon>
        <taxon>Orchidoideae</taxon>
        <taxon>Orchideae</taxon>
        <taxon>Orchidinae</taxon>
        <taxon>Platanthera</taxon>
    </lineage>
</organism>